<dbReference type="EMBL" id="AFYH01224531">
    <property type="status" value="NOT_ANNOTATED_CDS"/>
    <property type="molecule type" value="Genomic_DNA"/>
</dbReference>
<keyword evidence="4" id="KW-1185">Reference proteome</keyword>
<organism evidence="3 4">
    <name type="scientific">Latimeria chalumnae</name>
    <name type="common">Coelacanth</name>
    <dbReference type="NCBI Taxonomy" id="7897"/>
    <lineage>
        <taxon>Eukaryota</taxon>
        <taxon>Metazoa</taxon>
        <taxon>Chordata</taxon>
        <taxon>Craniata</taxon>
        <taxon>Vertebrata</taxon>
        <taxon>Euteleostomi</taxon>
        <taxon>Coelacanthiformes</taxon>
        <taxon>Coelacanthidae</taxon>
        <taxon>Latimeria</taxon>
    </lineage>
</organism>
<feature type="compositionally biased region" description="Low complexity" evidence="1">
    <location>
        <begin position="285"/>
        <end position="307"/>
    </location>
</feature>
<dbReference type="Pfam" id="PF08313">
    <property type="entry name" value="SCA7"/>
    <property type="match status" value="1"/>
</dbReference>
<feature type="compositionally biased region" description="Low complexity" evidence="1">
    <location>
        <begin position="478"/>
        <end position="492"/>
    </location>
</feature>
<dbReference type="PANTHER" id="PTHR15117">
    <property type="entry name" value="ATAXIN 7 RELATED"/>
    <property type="match status" value="1"/>
</dbReference>
<reference evidence="3" key="3">
    <citation type="submission" date="2025-09" db="UniProtKB">
        <authorList>
            <consortium name="Ensembl"/>
        </authorList>
    </citation>
    <scope>IDENTIFICATION</scope>
</reference>
<name>H2ZTF5_LATCH</name>
<dbReference type="GeneTree" id="ENSGT00940000157279"/>
<dbReference type="Bgee" id="ENSLACG00000000603">
    <property type="expression patterns" value="Expressed in muscle tissue and 2 other cell types or tissues"/>
</dbReference>
<feature type="compositionally biased region" description="Low complexity" evidence="1">
    <location>
        <begin position="352"/>
        <end position="361"/>
    </location>
</feature>
<feature type="compositionally biased region" description="Polar residues" evidence="1">
    <location>
        <begin position="396"/>
        <end position="407"/>
    </location>
</feature>
<dbReference type="OMA" id="NNVHTKH"/>
<dbReference type="Gene3D" id="6.10.140.670">
    <property type="match status" value="1"/>
</dbReference>
<dbReference type="STRING" id="7897.ENSLACP00000000676"/>
<evidence type="ECO:0000256" key="1">
    <source>
        <dbReference type="SAM" id="MobiDB-lite"/>
    </source>
</evidence>
<reference evidence="4" key="1">
    <citation type="submission" date="2011-08" db="EMBL/GenBank/DDBJ databases">
        <title>The draft genome of Latimeria chalumnae.</title>
        <authorList>
            <person name="Di Palma F."/>
            <person name="Alfoldi J."/>
            <person name="Johnson J."/>
            <person name="Berlin A."/>
            <person name="Gnerre S."/>
            <person name="Jaffe D."/>
            <person name="MacCallum I."/>
            <person name="Young S."/>
            <person name="Walker B.J."/>
            <person name="Lander E."/>
            <person name="Lindblad-Toh K."/>
        </authorList>
    </citation>
    <scope>NUCLEOTIDE SEQUENCE [LARGE SCALE GENOMIC DNA]</scope>
    <source>
        <strain evidence="4">Wild caught</strain>
    </source>
</reference>
<dbReference type="FunCoup" id="H2ZTF5">
    <property type="interactions" value="2117"/>
</dbReference>
<sequence>QTHSLSQRRAVQGRRKRFDVLLAEHKSKNRDKELLRNFDHQQHTLPLREPHPSPSKISQELHQNSHGNILLETKPSTPNKPKPHNPSLPRPPSYATQHSGNAPNDSSSVHESPHTPVTAAELGSRISSDEGEGDEKEDPAEKLDCHYSSHHPRQAALCTFGSRQIGRGYYVFDKRWDHIRCALNSMVDKHLNSQMWKKIPPASNAVSTPAPHRTSTNQLPVSHYNLNAAGFLTPTSVMSSPGLVSPNYTASLDSRLVPSYGTTLNAHPSALGAVDPVYGMQSRQVSSSSPLTPSVLSLVPSPVSSKLQKLKPNKSFKPKESSASSTNCNSTNSSGSSSGKKRKNSFPLPAHSSSSNSSHSTDSFRKNCVVNSGSSGTSYHSSVTSLSHSSTHSVGLNCTTNKPNSLSLKHDQSGRGPPTGSPAESIKRMSIMMNSSDSTLSLGPFVHQSNEQTVNSHSNFSYSHTPLNRLEGKKRKSSPGSSSLNSSSSRPNKVAKSPALNNVHTKHTSSIPGTQGPPNNSFLHQETPVLILKRPSSILIACCKWTTSLIVSVKQTGLSSLRSSVGHTVGSRPCW</sequence>
<feature type="compositionally biased region" description="Polar residues" evidence="1">
    <location>
        <begin position="94"/>
        <end position="110"/>
    </location>
</feature>
<dbReference type="InterPro" id="IPR052237">
    <property type="entry name" value="Ataxin-7-like_regulator"/>
</dbReference>
<dbReference type="HOGENOM" id="CLU_014451_1_0_1"/>
<protein>
    <submittedName>
        <fullName evidence="3">Ataxin 7</fullName>
    </submittedName>
</protein>
<feature type="region of interest" description="Disordered" evidence="1">
    <location>
        <begin position="283"/>
        <end position="424"/>
    </location>
</feature>
<proteinExistence type="predicted"/>
<feature type="compositionally biased region" description="Pro residues" evidence="1">
    <location>
        <begin position="78"/>
        <end position="92"/>
    </location>
</feature>
<feature type="region of interest" description="Disordered" evidence="1">
    <location>
        <begin position="42"/>
        <end position="61"/>
    </location>
</feature>
<reference evidence="3" key="2">
    <citation type="submission" date="2025-08" db="UniProtKB">
        <authorList>
            <consortium name="Ensembl"/>
        </authorList>
    </citation>
    <scope>IDENTIFICATION</scope>
</reference>
<evidence type="ECO:0000313" key="4">
    <source>
        <dbReference type="Proteomes" id="UP000008672"/>
    </source>
</evidence>
<dbReference type="AlphaFoldDB" id="H2ZTF5"/>
<feature type="region of interest" description="Disordered" evidence="1">
    <location>
        <begin position="69"/>
        <end position="117"/>
    </location>
</feature>
<evidence type="ECO:0000259" key="2">
    <source>
        <dbReference type="PROSITE" id="PS51505"/>
    </source>
</evidence>
<dbReference type="eggNOG" id="KOG4140">
    <property type="taxonomic scope" value="Eukaryota"/>
</dbReference>
<feature type="compositionally biased region" description="Polar residues" evidence="1">
    <location>
        <begin position="499"/>
        <end position="522"/>
    </location>
</feature>
<dbReference type="PANTHER" id="PTHR15117:SF2">
    <property type="entry name" value="ATAXIN-7"/>
    <property type="match status" value="1"/>
</dbReference>
<feature type="region of interest" description="Disordered" evidence="1">
    <location>
        <begin position="453"/>
        <end position="522"/>
    </location>
</feature>
<feature type="compositionally biased region" description="Polar residues" evidence="1">
    <location>
        <begin position="453"/>
        <end position="466"/>
    </location>
</feature>
<accession>H2ZTF5</accession>
<dbReference type="InParanoid" id="H2ZTF5"/>
<feature type="domain" description="SCA7" evidence="2">
    <location>
        <begin position="1"/>
        <end position="37"/>
    </location>
</feature>
<dbReference type="Proteomes" id="UP000008672">
    <property type="component" value="Unassembled WGS sequence"/>
</dbReference>
<gene>
    <name evidence="3" type="primary">ATXN7</name>
</gene>
<evidence type="ECO:0000313" key="3">
    <source>
        <dbReference type="Ensembl" id="ENSLACP00000000676.1"/>
    </source>
</evidence>
<feature type="compositionally biased region" description="Low complexity" evidence="1">
    <location>
        <begin position="370"/>
        <end position="395"/>
    </location>
</feature>
<dbReference type="PROSITE" id="PS51505">
    <property type="entry name" value="SCA7"/>
    <property type="match status" value="1"/>
</dbReference>
<dbReference type="EMBL" id="AFYH01224530">
    <property type="status" value="NOT_ANNOTATED_CDS"/>
    <property type="molecule type" value="Genomic_DNA"/>
</dbReference>
<dbReference type="InterPro" id="IPR013243">
    <property type="entry name" value="SCA7_dom"/>
</dbReference>
<feature type="compositionally biased region" description="Low complexity" evidence="1">
    <location>
        <begin position="321"/>
        <end position="338"/>
    </location>
</feature>
<dbReference type="Ensembl" id="ENSLACT00000000682.1">
    <property type="protein sequence ID" value="ENSLACP00000000676.1"/>
    <property type="gene ID" value="ENSLACG00000000603.1"/>
</dbReference>
<feature type="compositionally biased region" description="Basic and acidic residues" evidence="1">
    <location>
        <begin position="42"/>
        <end position="51"/>
    </location>
</feature>